<dbReference type="Proteomes" id="UP000886130">
    <property type="component" value="Unassembled WGS sequence"/>
</dbReference>
<gene>
    <name evidence="2" type="ORF">ENL31_00880</name>
</gene>
<dbReference type="InterPro" id="IPR003593">
    <property type="entry name" value="AAA+_ATPase"/>
</dbReference>
<dbReference type="Gene3D" id="3.40.50.300">
    <property type="entry name" value="P-loop containing nucleotide triphosphate hydrolases"/>
    <property type="match status" value="2"/>
</dbReference>
<feature type="domain" description="AAA+ ATPase" evidence="1">
    <location>
        <begin position="3"/>
        <end position="314"/>
    </location>
</feature>
<dbReference type="Pfam" id="PF01078">
    <property type="entry name" value="Mg_chelatase"/>
    <property type="match status" value="2"/>
</dbReference>
<proteinExistence type="predicted"/>
<dbReference type="InterPro" id="IPR050764">
    <property type="entry name" value="CbbQ/NirQ/NorQ/GpvN"/>
</dbReference>
<comment type="caution">
    <text evidence="2">The sequence shown here is derived from an EMBL/GenBank/DDBJ whole genome shotgun (WGS) entry which is preliminary data.</text>
</comment>
<dbReference type="AlphaFoldDB" id="A0A7J3T8R6"/>
<dbReference type="Gene3D" id="1.10.8.60">
    <property type="match status" value="1"/>
</dbReference>
<dbReference type="InterPro" id="IPR027417">
    <property type="entry name" value="P-loop_NTPase"/>
</dbReference>
<reference evidence="2" key="1">
    <citation type="journal article" date="2020" name="mSystems">
        <title>Genome- and Community-Level Interaction Insights into Carbon Utilization and Element Cycling Functions of Hydrothermarchaeota in Hydrothermal Sediment.</title>
        <authorList>
            <person name="Zhou Z."/>
            <person name="Liu Y."/>
            <person name="Xu W."/>
            <person name="Pan J."/>
            <person name="Luo Z.H."/>
            <person name="Li M."/>
        </authorList>
    </citation>
    <scope>NUCLEOTIDE SEQUENCE [LARGE SCALE GENOMIC DNA]</scope>
    <source>
        <strain evidence="2">HyVt-85</strain>
    </source>
</reference>
<dbReference type="InterPro" id="IPR000523">
    <property type="entry name" value="Mg_chelatse_chII-like_cat_dom"/>
</dbReference>
<sequence>ATQRRNLLLVGPPGTGKSMIAQALALHLPPPTEEIRVVHNPQNPERPFVEVKNKREVEEEEREILSAQGTLMEPQDIPPHVAEKLGFRCPKCGAYSSPSELICPKCGTPKAAQTTMGPFGDIFGAIGAAFGIAALPSKVTTTAREGGKEKIIVYERDGEKVRVLDESMLEKRRAMEKKKPYKVILPLKRNPFVMATGASETELLGDVRHDPYGGHPQLGTPPYKRVVPGAIHEAHQGVLFIDEITHLGALQRDILTAMQEKKYPIAGRNPQSAGASVRVDDVPCNFILVAACNIQDIPNILSPLRSRIIGEGYEVLVKTSMPDTEENRAKYAQFVAQEIAMDGRIPHATRDAVLAIIEEGKRRAKVIDGEKGLTLRLREMGGLVRAAGDLAVMNGDKYIERKHVMEALKIAKPIEEQIIERYGSYHAGVARDISTAQKNMVYNYWNQSDLSGYQ</sequence>
<name>A0A7J3T8R6_9ARCH</name>
<feature type="non-terminal residue" evidence="2">
    <location>
        <position position="1"/>
    </location>
</feature>
<evidence type="ECO:0000313" key="2">
    <source>
        <dbReference type="EMBL" id="HHE75665.1"/>
    </source>
</evidence>
<accession>A0A7J3T8R6</accession>
<organism evidence="2">
    <name type="scientific">Candidatus Aciduliprofundum boonei</name>
    <dbReference type="NCBI Taxonomy" id="379547"/>
    <lineage>
        <taxon>Archaea</taxon>
        <taxon>Methanobacteriati</taxon>
        <taxon>Thermoplasmatota</taxon>
        <taxon>DHVE2 group</taxon>
        <taxon>Candidatus Aciduliprofundum</taxon>
    </lineage>
</organism>
<dbReference type="EMBL" id="DRTM01000068">
    <property type="protein sequence ID" value="HHE75665.1"/>
    <property type="molecule type" value="Genomic_DNA"/>
</dbReference>
<dbReference type="GO" id="GO:0005524">
    <property type="term" value="F:ATP binding"/>
    <property type="evidence" value="ECO:0007669"/>
    <property type="project" value="InterPro"/>
</dbReference>
<evidence type="ECO:0000259" key="1">
    <source>
        <dbReference type="SMART" id="SM00382"/>
    </source>
</evidence>
<protein>
    <submittedName>
        <fullName evidence="2">AAA family ATPase</fullName>
    </submittedName>
</protein>
<dbReference type="PANTHER" id="PTHR42759">
    <property type="entry name" value="MOXR FAMILY PROTEIN"/>
    <property type="match status" value="1"/>
</dbReference>
<dbReference type="PANTHER" id="PTHR42759:SF1">
    <property type="entry name" value="MAGNESIUM-CHELATASE SUBUNIT CHLD"/>
    <property type="match status" value="1"/>
</dbReference>
<dbReference type="SMART" id="SM00382">
    <property type="entry name" value="AAA"/>
    <property type="match status" value="1"/>
</dbReference>
<dbReference type="SUPFAM" id="SSF52540">
    <property type="entry name" value="P-loop containing nucleoside triphosphate hydrolases"/>
    <property type="match status" value="1"/>
</dbReference>